<organism evidence="6 7">
    <name type="scientific">Fonsecaea erecta</name>
    <dbReference type="NCBI Taxonomy" id="1367422"/>
    <lineage>
        <taxon>Eukaryota</taxon>
        <taxon>Fungi</taxon>
        <taxon>Dikarya</taxon>
        <taxon>Ascomycota</taxon>
        <taxon>Pezizomycotina</taxon>
        <taxon>Eurotiomycetes</taxon>
        <taxon>Chaetothyriomycetidae</taxon>
        <taxon>Chaetothyriales</taxon>
        <taxon>Herpotrichiellaceae</taxon>
        <taxon>Fonsecaea</taxon>
    </lineage>
</organism>
<dbReference type="GO" id="GO:0004672">
    <property type="term" value="F:protein kinase activity"/>
    <property type="evidence" value="ECO:0007669"/>
    <property type="project" value="InterPro"/>
</dbReference>
<feature type="region of interest" description="Disordered" evidence="4">
    <location>
        <begin position="351"/>
        <end position="372"/>
    </location>
</feature>
<feature type="compositionally biased region" description="Polar residues" evidence="4">
    <location>
        <begin position="361"/>
        <end position="370"/>
    </location>
</feature>
<dbReference type="PANTHER" id="PTHR48011:SF4">
    <property type="entry name" value="MITOGEN-ACTIVATED PROTEIN KINASE KINASE KINASE 19"/>
    <property type="match status" value="1"/>
</dbReference>
<dbReference type="OrthoDB" id="5400920at2759"/>
<dbReference type="PROSITE" id="PS00107">
    <property type="entry name" value="PROTEIN_KINASE_ATP"/>
    <property type="match status" value="1"/>
</dbReference>
<dbReference type="RefSeq" id="XP_018696820.1">
    <property type="nucleotide sequence ID" value="XM_018834196.1"/>
</dbReference>
<evidence type="ECO:0000256" key="4">
    <source>
        <dbReference type="SAM" id="MobiDB-lite"/>
    </source>
</evidence>
<dbReference type="InterPro" id="IPR000719">
    <property type="entry name" value="Prot_kinase_dom"/>
</dbReference>
<dbReference type="Gene3D" id="1.10.510.10">
    <property type="entry name" value="Transferase(Phosphotransferase) domain 1"/>
    <property type="match status" value="1"/>
</dbReference>
<dbReference type="PROSITE" id="PS50011">
    <property type="entry name" value="PROTEIN_KINASE_DOM"/>
    <property type="match status" value="1"/>
</dbReference>
<dbReference type="GO" id="GO:0007165">
    <property type="term" value="P:signal transduction"/>
    <property type="evidence" value="ECO:0007669"/>
    <property type="project" value="TreeGrafter"/>
</dbReference>
<feature type="domain" description="Protein kinase" evidence="5">
    <location>
        <begin position="65"/>
        <end position="338"/>
    </location>
</feature>
<dbReference type="InterPro" id="IPR008271">
    <property type="entry name" value="Ser/Thr_kinase_AS"/>
</dbReference>
<dbReference type="InterPro" id="IPR052751">
    <property type="entry name" value="Plant_MAPKKK"/>
</dbReference>
<dbReference type="SMART" id="SM00220">
    <property type="entry name" value="S_TKc"/>
    <property type="match status" value="1"/>
</dbReference>
<keyword evidence="1 3" id="KW-0547">Nucleotide-binding</keyword>
<accession>A0A178ZW27</accession>
<feature type="region of interest" description="Disordered" evidence="4">
    <location>
        <begin position="508"/>
        <end position="548"/>
    </location>
</feature>
<evidence type="ECO:0000256" key="3">
    <source>
        <dbReference type="PROSITE-ProRule" id="PRU10141"/>
    </source>
</evidence>
<keyword evidence="7" id="KW-1185">Reference proteome</keyword>
<dbReference type="Proteomes" id="UP000078343">
    <property type="component" value="Unassembled WGS sequence"/>
</dbReference>
<dbReference type="GeneID" id="30006850"/>
<comment type="caution">
    <text evidence="6">The sequence shown here is derived from an EMBL/GenBank/DDBJ whole genome shotgun (WGS) entry which is preliminary data.</text>
</comment>
<dbReference type="Pfam" id="PF00069">
    <property type="entry name" value="Pkinase"/>
    <property type="match status" value="1"/>
</dbReference>
<reference evidence="6 7" key="1">
    <citation type="submission" date="2016-04" db="EMBL/GenBank/DDBJ databases">
        <title>Draft genome of Fonsecaea erecta CBS 125763.</title>
        <authorList>
            <person name="Weiss V.A."/>
            <person name="Vicente V.A."/>
            <person name="Raittz R.T."/>
            <person name="Moreno L.F."/>
            <person name="De Souza E.M."/>
            <person name="Pedrosa F.O."/>
            <person name="Steffens M.B."/>
            <person name="Faoro H."/>
            <person name="Tadra-Sfeir M.Z."/>
            <person name="Najafzadeh M.J."/>
            <person name="Felipe M.S."/>
            <person name="Teixeira M."/>
            <person name="Sun J."/>
            <person name="Xi L."/>
            <person name="Gomes R."/>
            <person name="De Azevedo C.M."/>
            <person name="Salgado C.G."/>
            <person name="Da Silva M.B."/>
            <person name="Nascimento M.F."/>
            <person name="Queiroz-Telles F."/>
            <person name="Attili D.S."/>
            <person name="Gorbushina A."/>
        </authorList>
    </citation>
    <scope>NUCLEOTIDE SEQUENCE [LARGE SCALE GENOMIC DNA]</scope>
    <source>
        <strain evidence="6 7">CBS 125763</strain>
    </source>
</reference>
<dbReference type="EMBL" id="LVYI01000002">
    <property type="protein sequence ID" value="OAP63453.1"/>
    <property type="molecule type" value="Genomic_DNA"/>
</dbReference>
<gene>
    <name evidence="6" type="ORF">AYL99_02680</name>
</gene>
<evidence type="ECO:0000313" key="6">
    <source>
        <dbReference type="EMBL" id="OAP63453.1"/>
    </source>
</evidence>
<dbReference type="CDD" id="cd00180">
    <property type="entry name" value="PKc"/>
    <property type="match status" value="1"/>
</dbReference>
<dbReference type="InterPro" id="IPR017441">
    <property type="entry name" value="Protein_kinase_ATP_BS"/>
</dbReference>
<dbReference type="AlphaFoldDB" id="A0A178ZW27"/>
<evidence type="ECO:0000256" key="2">
    <source>
        <dbReference type="ARBA" id="ARBA00022840"/>
    </source>
</evidence>
<dbReference type="PANTHER" id="PTHR48011">
    <property type="entry name" value="CCR4-NOT TRANSCRIPTIONAL COMPLEX SUBUNIT CAF120-RELATED"/>
    <property type="match status" value="1"/>
</dbReference>
<protein>
    <recommendedName>
        <fullName evidence="5">Protein kinase domain-containing protein</fullName>
    </recommendedName>
</protein>
<dbReference type="SUPFAM" id="SSF56112">
    <property type="entry name" value="Protein kinase-like (PK-like)"/>
    <property type="match status" value="1"/>
</dbReference>
<evidence type="ECO:0000259" key="5">
    <source>
        <dbReference type="PROSITE" id="PS50011"/>
    </source>
</evidence>
<feature type="binding site" evidence="3">
    <location>
        <position position="92"/>
    </location>
    <ligand>
        <name>ATP</name>
        <dbReference type="ChEBI" id="CHEBI:30616"/>
    </ligand>
</feature>
<sequence length="548" mass="62441">MDSSREQLGLSDHERRWVRYLKYHDLAERDDQTLDLGKVLDMTQILDIKVLQRDISAQEAIEAVEQKGEYIGRGINGSVQPVNFHRQKLARKTSWIPIEANRVAYEKEIECLQKLQHDPHWHVIQMLGHYIHPYNEGHLLLSPLAECTLEDFMAGPLTGRDRLVMQRWFGCLSAGLRYIHDHQIKHKDIKPANILVHGENPVITDFGISNSFLGASSSKGHCLGDWVYQAPEVISHARRGRSQDVWSLVCCFIDMASELFGMGRRELRKWCRHGDDWRFNFSEDHEKIVSWLKNLLARLEAEEQRVLLDLLLQGFEREEAKRPSATYLFSRLQTMPSLVGECCAMTDSGQEAAAGKPLPSLSRTPSNQTGPEPIRRFITSLRKSMLSQRQAPAINSSLDRLATDVERQQVRSLRSVERKLLFYILPAQCSSADEYLTLCKVFVCELAKAAKSPTNSSCLYEEVTREEEKPYTTAYFSILLHRITNRCFTSHWNRTHDALGTIVLSSCPELTSPKQPPAKETSAGKPAQREEKAGKKPLVVRGGPSQRK</sequence>
<proteinExistence type="predicted"/>
<dbReference type="PROSITE" id="PS00108">
    <property type="entry name" value="PROTEIN_KINASE_ST"/>
    <property type="match status" value="1"/>
</dbReference>
<keyword evidence="2 3" id="KW-0067">ATP-binding</keyword>
<evidence type="ECO:0000256" key="1">
    <source>
        <dbReference type="ARBA" id="ARBA00022741"/>
    </source>
</evidence>
<dbReference type="InterPro" id="IPR011009">
    <property type="entry name" value="Kinase-like_dom_sf"/>
</dbReference>
<dbReference type="GO" id="GO:0005524">
    <property type="term" value="F:ATP binding"/>
    <property type="evidence" value="ECO:0007669"/>
    <property type="project" value="UniProtKB-UniRule"/>
</dbReference>
<evidence type="ECO:0000313" key="7">
    <source>
        <dbReference type="Proteomes" id="UP000078343"/>
    </source>
</evidence>
<name>A0A178ZW27_9EURO</name>
<dbReference type="STRING" id="1367422.A0A178ZW27"/>